<reference evidence="1 2" key="1">
    <citation type="journal article" date="2022" name="Genome Biol. Evol.">
        <title>The Spruce Budworm Genome: Reconstructing the Evolutionary History of Antifreeze Proteins.</title>
        <authorList>
            <person name="Beliveau C."/>
            <person name="Gagne P."/>
            <person name="Picq S."/>
            <person name="Vernygora O."/>
            <person name="Keeling C.I."/>
            <person name="Pinkney K."/>
            <person name="Doucet D."/>
            <person name="Wen F."/>
            <person name="Johnston J.S."/>
            <person name="Maaroufi H."/>
            <person name="Boyle B."/>
            <person name="Laroche J."/>
            <person name="Dewar K."/>
            <person name="Juretic N."/>
            <person name="Blackburn G."/>
            <person name="Nisole A."/>
            <person name="Brunet B."/>
            <person name="Brandao M."/>
            <person name="Lumley L."/>
            <person name="Duan J."/>
            <person name="Quan G."/>
            <person name="Lucarotti C.J."/>
            <person name="Roe A.D."/>
            <person name="Sperling F.A.H."/>
            <person name="Levesque R.C."/>
            <person name="Cusson M."/>
        </authorList>
    </citation>
    <scope>NUCLEOTIDE SEQUENCE [LARGE SCALE GENOMIC DNA]</scope>
    <source>
        <strain evidence="1">Glfc:IPQL:Cfum</strain>
    </source>
</reference>
<evidence type="ECO:0000313" key="1">
    <source>
        <dbReference type="EMBL" id="KAI8426381.1"/>
    </source>
</evidence>
<protein>
    <submittedName>
        <fullName evidence="1">Uncharacterized protein</fullName>
    </submittedName>
</protein>
<keyword evidence="2" id="KW-1185">Reference proteome</keyword>
<evidence type="ECO:0000313" key="2">
    <source>
        <dbReference type="Proteomes" id="UP001064048"/>
    </source>
</evidence>
<dbReference type="Proteomes" id="UP001064048">
    <property type="component" value="Chromosome 8"/>
</dbReference>
<name>A0ACC0JQD2_CHOFU</name>
<accession>A0ACC0JQD2</accession>
<gene>
    <name evidence="1" type="ORF">MSG28_005230</name>
</gene>
<proteinExistence type="predicted"/>
<dbReference type="EMBL" id="CM046108">
    <property type="protein sequence ID" value="KAI8426381.1"/>
    <property type="molecule type" value="Genomic_DNA"/>
</dbReference>
<organism evidence="1 2">
    <name type="scientific">Choristoneura fumiferana</name>
    <name type="common">Spruce budworm moth</name>
    <name type="synonym">Archips fumiferana</name>
    <dbReference type="NCBI Taxonomy" id="7141"/>
    <lineage>
        <taxon>Eukaryota</taxon>
        <taxon>Metazoa</taxon>
        <taxon>Ecdysozoa</taxon>
        <taxon>Arthropoda</taxon>
        <taxon>Hexapoda</taxon>
        <taxon>Insecta</taxon>
        <taxon>Pterygota</taxon>
        <taxon>Neoptera</taxon>
        <taxon>Endopterygota</taxon>
        <taxon>Lepidoptera</taxon>
        <taxon>Glossata</taxon>
        <taxon>Ditrysia</taxon>
        <taxon>Tortricoidea</taxon>
        <taxon>Tortricidae</taxon>
        <taxon>Tortricinae</taxon>
        <taxon>Choristoneura</taxon>
    </lineage>
</organism>
<sequence>MSTVLKPIITEREQNNISIRKLNKDLPSEKSLKCGIKKFKENIFKHKCSKNKALKNKLKKYKLRRDGKEDPEVINVSHIFQCSLKIKSPNNNNIKELNICDSEVYPRNYLFKMARRKRVTDKTTSVKTLFKEIPKDKSSVDKILNAESEHVEQLTPNSQEKKHTNAFQLMMESRNKSIGSNSPGKEKTVDEVELLLLKEEKNKKAKRLLVLQKMAEAKGSLKKKEKEELEEEAIKRKMERRAERLTNMLVNNSKSKMKAKKEEPIFQKSPILNNKEGDIPDVNGHNSYGGTLQIIDMFNESNESVQNCTIAKCLSEKEISKEDSEFLKKLSPSIRKKENMLCYFKKLEKNDESLVPINSENTEQSSPVIKVKFPARNKKKFKKKKLSLNSGELQKQDENTKTVNAADDVMHPIVNTDTNGKSDSRKRKRAQVTKEKDTPVSENLEKSLNSEEINECNIGRPKRSIRKPIQYTDFNLSSSDEEYNIFTPKKKKQIDRTVEAPEVTKVSTPSGNTSNKSVKNNVKDAKKLVKKNHVKEKSNLKLAPIFAPKPQLDLAALEAKQKFLHSGVPDKLKKISIQQAKVQTEINYFPTVMHVQQKESHDNVLSNHFIDLLKYESDSDHNPAECPGNVFKGILSPEKPKKNTSNLKSDINVHDALKDIKLSYPKFPVYRTYNLLKAKSKGEFGDIQTGELDNSVEILNNFVDSGKIQVDKLNWTDKYKPMATNQIIGNFETTKELKKWLEYWTARGKTNERTDSDSSDFCYSDADSKDSMKTTDNLLILTGPTGCGKTSCVYAVAADLAIKVIEVNASSKRNSKIMLQDLQEATQSHKVNRTKGNNAENSQKSQEIMEVDLKIKAKKRGRPKKSKDVAKPKEEAASQSSNSQENVRTSMSLILIDDADIIFDQDEGFCSAISQLIQYSKRPVILVTTSLACPHLQRFLSSGRIMTMKPLLSRMLGTWLDIMCIADSGTGWLGLGAILLDLFKGDIRKTKNCLQFYASACVGQELTQKEKCSQNGEIFYDENSSMSWVGSENQEDRNMVCAKTTANEADLILKYFMEIKSNLLHVQFPSDLWNVWWNLPILLNNVFDSKEMTEDPDDKQKNTSQLSELANISNNLSVADYFTRLRPDTKTNISSQPWYSSECDSSSEYENLACYNKSYDFNDDLSKTLVVRCICNAQKCLGCDEKLYLQPTRMTVQRDRDRVVSRHDSLSTHLNPASTLDRRALALDYWSSCRTICRFEKAKTDTSSKRNNRFCHYLKSLKINCKSDVYDKLGESLNVKEQ</sequence>
<comment type="caution">
    <text evidence="1">The sequence shown here is derived from an EMBL/GenBank/DDBJ whole genome shotgun (WGS) entry which is preliminary data.</text>
</comment>